<gene>
    <name evidence="4" type="ORF">MM239_18710</name>
</gene>
<dbReference type="CDD" id="cd18809">
    <property type="entry name" value="SF1_C_RecD"/>
    <property type="match status" value="1"/>
</dbReference>
<dbReference type="CDD" id="cd17933">
    <property type="entry name" value="DEXSc_RecD-like"/>
    <property type="match status" value="1"/>
</dbReference>
<dbReference type="InterPro" id="IPR027785">
    <property type="entry name" value="UvrD-like_helicase_C"/>
</dbReference>
<proteinExistence type="predicted"/>
<dbReference type="PANTHER" id="PTHR43788">
    <property type="entry name" value="DNA2/NAM7 HELICASE FAMILY MEMBER"/>
    <property type="match status" value="1"/>
</dbReference>
<dbReference type="Pfam" id="PF13538">
    <property type="entry name" value="UvrD_C_2"/>
    <property type="match status" value="1"/>
</dbReference>
<name>A0ABS9V666_9BACT</name>
<dbReference type="InterPro" id="IPR027417">
    <property type="entry name" value="P-loop_NTPase"/>
</dbReference>
<keyword evidence="5" id="KW-1185">Reference proteome</keyword>
<dbReference type="Gene3D" id="3.40.50.300">
    <property type="entry name" value="P-loop containing nucleotide triphosphate hydrolases"/>
    <property type="match status" value="2"/>
</dbReference>
<feature type="domain" description="AAA+ ATPase" evidence="3">
    <location>
        <begin position="26"/>
        <end position="174"/>
    </location>
</feature>
<dbReference type="Pfam" id="PF13604">
    <property type="entry name" value="AAA_30"/>
    <property type="match status" value="1"/>
</dbReference>
<dbReference type="SMART" id="SM00382">
    <property type="entry name" value="AAA"/>
    <property type="match status" value="1"/>
</dbReference>
<dbReference type="EMBL" id="JAKZGP010000076">
    <property type="protein sequence ID" value="MCH7411428.1"/>
    <property type="molecule type" value="Genomic_DNA"/>
</dbReference>
<dbReference type="Proteomes" id="UP001165489">
    <property type="component" value="Unassembled WGS sequence"/>
</dbReference>
<organism evidence="4 5">
    <name type="scientific">Belliella filtrata</name>
    <dbReference type="NCBI Taxonomy" id="2923435"/>
    <lineage>
        <taxon>Bacteria</taxon>
        <taxon>Pseudomonadati</taxon>
        <taxon>Bacteroidota</taxon>
        <taxon>Cytophagia</taxon>
        <taxon>Cytophagales</taxon>
        <taxon>Cyclobacteriaceae</taxon>
        <taxon>Belliella</taxon>
    </lineage>
</organism>
<dbReference type="RefSeq" id="WP_241349836.1">
    <property type="nucleotide sequence ID" value="NZ_JAKZGP010000076.1"/>
</dbReference>
<protein>
    <submittedName>
        <fullName evidence="4">AAA family ATPase</fullName>
    </submittedName>
</protein>
<comment type="caution">
    <text evidence="4">The sequence shown here is derived from an EMBL/GenBank/DDBJ whole genome shotgun (WGS) entry which is preliminary data.</text>
</comment>
<dbReference type="PANTHER" id="PTHR43788:SF6">
    <property type="entry name" value="DNA HELICASE B"/>
    <property type="match status" value="1"/>
</dbReference>
<evidence type="ECO:0000313" key="4">
    <source>
        <dbReference type="EMBL" id="MCH7411428.1"/>
    </source>
</evidence>
<accession>A0ABS9V666</accession>
<evidence type="ECO:0000313" key="5">
    <source>
        <dbReference type="Proteomes" id="UP001165489"/>
    </source>
</evidence>
<sequence>MAQDFQLTTQQQQAFDQIRQFLEEPKQAFFILKGYAGTGKTTLLQHLVKHLDKSETQFALLAPTGRAAAVLSVKTGYTAKTLHSELYHFKDIDGDAPPEKEKTDVDDYGQMRLLFEIRKPDEASEKVYIVDEASMIGDERNDESSFASFGTGHLLTDFMTLVGKNKVIFAGDPCQLPPVGSLESPALMEGFFRKLGKMVFSYEMTQILRQKQDSEVLKLATQIRRMTSTPFKTKWVKIPARNGQWIQLVGFDRMKELYITDLLTNGSDQTIAISLSNKNCHQINLEVRNRLYGNAYKALQKEDLLMVTQNNYLVPLTNGDFVEVIEVGHEENVKGMSFIHVTVKARLSGKSHETLLCLEPLHNGSTNLSLDQQRLLMIDFSQRMRYKKIRPKTDAYYAAMQKDHILNSLRVNFGYAVTCHKSQGGEWEKVYFFLNKGMYVMNPPELTRWWYTGITRSKECLILAQDWWIG</sequence>
<reference evidence="4" key="1">
    <citation type="submission" date="2022-03" db="EMBL/GenBank/DDBJ databases">
        <title>De novo assembled genomes of Belliella spp. (Cyclobacteriaceae) strains.</title>
        <authorList>
            <person name="Szabo A."/>
            <person name="Korponai K."/>
            <person name="Felfoldi T."/>
        </authorList>
    </citation>
    <scope>NUCLEOTIDE SEQUENCE</scope>
    <source>
        <strain evidence="4">DSM 111904</strain>
    </source>
</reference>
<dbReference type="InterPro" id="IPR050534">
    <property type="entry name" value="Coronavir_polyprotein_1ab"/>
</dbReference>
<dbReference type="InterPro" id="IPR003593">
    <property type="entry name" value="AAA+_ATPase"/>
</dbReference>
<evidence type="ECO:0000259" key="3">
    <source>
        <dbReference type="SMART" id="SM00382"/>
    </source>
</evidence>
<evidence type="ECO:0000256" key="2">
    <source>
        <dbReference type="ARBA" id="ARBA00022840"/>
    </source>
</evidence>
<evidence type="ECO:0000256" key="1">
    <source>
        <dbReference type="ARBA" id="ARBA00022741"/>
    </source>
</evidence>
<dbReference type="SUPFAM" id="SSF52540">
    <property type="entry name" value="P-loop containing nucleoside triphosphate hydrolases"/>
    <property type="match status" value="1"/>
</dbReference>
<keyword evidence="1" id="KW-0547">Nucleotide-binding</keyword>
<keyword evidence="2" id="KW-0067">ATP-binding</keyword>